<comment type="caution">
    <text evidence="1">The sequence shown here is derived from an EMBL/GenBank/DDBJ whole genome shotgun (WGS) entry which is preliminary data.</text>
</comment>
<dbReference type="AlphaFoldDB" id="A0A9J5YWF9"/>
<name>A0A9J5YWF9_SOLCO</name>
<protein>
    <submittedName>
        <fullName evidence="1">Uncharacterized protein</fullName>
    </submittedName>
</protein>
<feature type="non-terminal residue" evidence="1">
    <location>
        <position position="1"/>
    </location>
</feature>
<accession>A0A9J5YWF9</accession>
<dbReference type="Proteomes" id="UP000824120">
    <property type="component" value="Chromosome 5"/>
</dbReference>
<reference evidence="1 2" key="1">
    <citation type="submission" date="2020-09" db="EMBL/GenBank/DDBJ databases">
        <title>De no assembly of potato wild relative species, Solanum commersonii.</title>
        <authorList>
            <person name="Cho K."/>
        </authorList>
    </citation>
    <scope>NUCLEOTIDE SEQUENCE [LARGE SCALE GENOMIC DNA]</scope>
    <source>
        <strain evidence="1">LZ3.2</strain>
        <tissue evidence="1">Leaf</tissue>
    </source>
</reference>
<evidence type="ECO:0000313" key="1">
    <source>
        <dbReference type="EMBL" id="KAG5604738.1"/>
    </source>
</evidence>
<proteinExistence type="predicted"/>
<organism evidence="1 2">
    <name type="scientific">Solanum commersonii</name>
    <name type="common">Commerson's wild potato</name>
    <name type="synonym">Commerson's nightshade</name>
    <dbReference type="NCBI Taxonomy" id="4109"/>
    <lineage>
        <taxon>Eukaryota</taxon>
        <taxon>Viridiplantae</taxon>
        <taxon>Streptophyta</taxon>
        <taxon>Embryophyta</taxon>
        <taxon>Tracheophyta</taxon>
        <taxon>Spermatophyta</taxon>
        <taxon>Magnoliopsida</taxon>
        <taxon>eudicotyledons</taxon>
        <taxon>Gunneridae</taxon>
        <taxon>Pentapetalae</taxon>
        <taxon>asterids</taxon>
        <taxon>lamiids</taxon>
        <taxon>Solanales</taxon>
        <taxon>Solanaceae</taxon>
        <taxon>Solanoideae</taxon>
        <taxon>Solaneae</taxon>
        <taxon>Solanum</taxon>
    </lineage>
</organism>
<evidence type="ECO:0000313" key="2">
    <source>
        <dbReference type="Proteomes" id="UP000824120"/>
    </source>
</evidence>
<sequence>KDLCEAERQGCEDDRESGRRLVCLTQGTPKRIFMLRLAAHRSLYTRDRLAHWSGGDTEANAALAGKGAVDSSKLQGKEFSC</sequence>
<dbReference type="EMBL" id="JACXVP010000005">
    <property type="protein sequence ID" value="KAG5604738.1"/>
    <property type="molecule type" value="Genomic_DNA"/>
</dbReference>
<keyword evidence="2" id="KW-1185">Reference proteome</keyword>
<gene>
    <name evidence="1" type="ORF">H5410_026230</name>
</gene>